<evidence type="ECO:0000259" key="2">
    <source>
        <dbReference type="Pfam" id="PF03016"/>
    </source>
</evidence>
<proteinExistence type="inferred from homology"/>
<comment type="similarity">
    <text evidence="1">Belongs to the glycosyltransferase 47 family.</text>
</comment>
<evidence type="ECO:0000313" key="3">
    <source>
        <dbReference type="EMBL" id="GAX10924.1"/>
    </source>
</evidence>
<organism evidence="3 4">
    <name type="scientific">Fistulifera solaris</name>
    <name type="common">Oleaginous diatom</name>
    <dbReference type="NCBI Taxonomy" id="1519565"/>
    <lineage>
        <taxon>Eukaryota</taxon>
        <taxon>Sar</taxon>
        <taxon>Stramenopiles</taxon>
        <taxon>Ochrophyta</taxon>
        <taxon>Bacillariophyta</taxon>
        <taxon>Bacillariophyceae</taxon>
        <taxon>Bacillariophycidae</taxon>
        <taxon>Naviculales</taxon>
        <taxon>Naviculaceae</taxon>
        <taxon>Fistulifera</taxon>
    </lineage>
</organism>
<sequence>MTAQFSTELIVHDLLRNSCLRTYDPEQAELFLVPYLPSVEFHAGVRGKPPSHATSPYAQAILNILDSPDQENDQAKYAAWENQFGLTSKYWKRRGGADHILIFSEPLQGLTHPKGKRGSYHFIHTQRQLDPPIVLSVELSTSFVQKYPACSRKNILLPYPVTDGNQFNGVLDRIAIEVMRNYSLNIQDNDDSSSASNHTKAAALPQEVSVPEGRPFAYWLKAGIHGACVPLRRAMNRDYKHCSSSFLPLRQQLQQPYWIAMRLATFCPCPGGDTASAKRMFDALFSGCIPVILSDDFVWPFSTEILPENNDWWLDPSEFSLRWNASEYEHEHYNATCHGYGLEERLQEVTAEQISSLRRGIERAARMFRYWEPSDELPFNVLHHGVPSNGGAVDVLVKQLEERAAGRLWPKCREELERLREEGAIGNDPMEFIC</sequence>
<keyword evidence="4" id="KW-1185">Reference proteome</keyword>
<feature type="domain" description="Exostosin GT47" evidence="2">
    <location>
        <begin position="4"/>
        <end position="305"/>
    </location>
</feature>
<gene>
    <name evidence="3" type="ORF">FisN_2Lh454</name>
</gene>
<comment type="caution">
    <text evidence="3">The sequence shown here is derived from an EMBL/GenBank/DDBJ whole genome shotgun (WGS) entry which is preliminary data.</text>
</comment>
<dbReference type="InterPro" id="IPR040911">
    <property type="entry name" value="Exostosin_GT47"/>
</dbReference>
<reference evidence="3 4" key="1">
    <citation type="journal article" date="2015" name="Plant Cell">
        <title>Oil accumulation by the oleaginous diatom Fistulifera solaris as revealed by the genome and transcriptome.</title>
        <authorList>
            <person name="Tanaka T."/>
            <person name="Maeda Y."/>
            <person name="Veluchamy A."/>
            <person name="Tanaka M."/>
            <person name="Abida H."/>
            <person name="Marechal E."/>
            <person name="Bowler C."/>
            <person name="Muto M."/>
            <person name="Sunaga Y."/>
            <person name="Tanaka M."/>
            <person name="Yoshino T."/>
            <person name="Taniguchi T."/>
            <person name="Fukuda Y."/>
            <person name="Nemoto M."/>
            <person name="Matsumoto M."/>
            <person name="Wong P.S."/>
            <person name="Aburatani S."/>
            <person name="Fujibuchi W."/>
        </authorList>
    </citation>
    <scope>NUCLEOTIDE SEQUENCE [LARGE SCALE GENOMIC DNA]</scope>
    <source>
        <strain evidence="3 4">JPCC DA0580</strain>
    </source>
</reference>
<accession>A0A1Z5JAA6</accession>
<dbReference type="InParanoid" id="A0A1Z5JAA6"/>
<dbReference type="GO" id="GO:0016757">
    <property type="term" value="F:glycosyltransferase activity"/>
    <property type="evidence" value="ECO:0007669"/>
    <property type="project" value="InterPro"/>
</dbReference>
<dbReference type="AlphaFoldDB" id="A0A1Z5JAA6"/>
<dbReference type="PANTHER" id="PTHR11062">
    <property type="entry name" value="EXOSTOSIN HEPARAN SULFATE GLYCOSYLTRANSFERASE -RELATED"/>
    <property type="match status" value="1"/>
</dbReference>
<dbReference type="InterPro" id="IPR004263">
    <property type="entry name" value="Exostosin"/>
</dbReference>
<dbReference type="PANTHER" id="PTHR11062:SF281">
    <property type="entry name" value="EXOSTOSIN-LIKE 2"/>
    <property type="match status" value="1"/>
</dbReference>
<dbReference type="Pfam" id="PF03016">
    <property type="entry name" value="Exostosin_GT47"/>
    <property type="match status" value="1"/>
</dbReference>
<dbReference type="Proteomes" id="UP000198406">
    <property type="component" value="Unassembled WGS sequence"/>
</dbReference>
<name>A0A1Z5JAA6_FISSO</name>
<dbReference type="OrthoDB" id="41933at2759"/>
<protein>
    <recommendedName>
        <fullName evidence="2">Exostosin GT47 domain-containing protein</fullName>
    </recommendedName>
</protein>
<dbReference type="EMBL" id="BDSP01000032">
    <property type="protein sequence ID" value="GAX10924.1"/>
    <property type="molecule type" value="Genomic_DNA"/>
</dbReference>
<evidence type="ECO:0000256" key="1">
    <source>
        <dbReference type="ARBA" id="ARBA00010271"/>
    </source>
</evidence>
<evidence type="ECO:0000313" key="4">
    <source>
        <dbReference type="Proteomes" id="UP000198406"/>
    </source>
</evidence>